<keyword evidence="1" id="KW-0812">Transmembrane</keyword>
<dbReference type="AlphaFoldDB" id="A0A9Q0KJ66"/>
<organism evidence="2 3">
    <name type="scientific">Protea cynaroides</name>
    <dbReference type="NCBI Taxonomy" id="273540"/>
    <lineage>
        <taxon>Eukaryota</taxon>
        <taxon>Viridiplantae</taxon>
        <taxon>Streptophyta</taxon>
        <taxon>Embryophyta</taxon>
        <taxon>Tracheophyta</taxon>
        <taxon>Spermatophyta</taxon>
        <taxon>Magnoliopsida</taxon>
        <taxon>Proteales</taxon>
        <taxon>Proteaceae</taxon>
        <taxon>Protea</taxon>
    </lineage>
</organism>
<sequence length="152" mass="16557">MVGKEMVGKEICMWVTEGRFYDGGKGKPGVEVDRAVAAREIDGIAGLGFGWFTMISGIGVVTSVMVDMRGSDGEWRYLELQGDYSPSRTNGDDVNRSLRLKSWNFLVGFAYSGVFLVGVGDYHLFLFSDYGCSGGSITRCFSVVGFYGACSF</sequence>
<dbReference type="Proteomes" id="UP001141806">
    <property type="component" value="Unassembled WGS sequence"/>
</dbReference>
<dbReference type="EMBL" id="JAMYWD010000005">
    <property type="protein sequence ID" value="KAJ4971199.1"/>
    <property type="molecule type" value="Genomic_DNA"/>
</dbReference>
<reference evidence="2" key="1">
    <citation type="journal article" date="2023" name="Plant J.">
        <title>The genome of the king protea, Protea cynaroides.</title>
        <authorList>
            <person name="Chang J."/>
            <person name="Duong T.A."/>
            <person name="Schoeman C."/>
            <person name="Ma X."/>
            <person name="Roodt D."/>
            <person name="Barker N."/>
            <person name="Li Z."/>
            <person name="Van de Peer Y."/>
            <person name="Mizrachi E."/>
        </authorList>
    </citation>
    <scope>NUCLEOTIDE SEQUENCE</scope>
    <source>
        <tissue evidence="2">Young leaves</tissue>
    </source>
</reference>
<keyword evidence="1" id="KW-0472">Membrane</keyword>
<evidence type="ECO:0000313" key="2">
    <source>
        <dbReference type="EMBL" id="KAJ4971199.1"/>
    </source>
</evidence>
<name>A0A9Q0KJ66_9MAGN</name>
<keyword evidence="1" id="KW-1133">Transmembrane helix</keyword>
<accession>A0A9Q0KJ66</accession>
<protein>
    <submittedName>
        <fullName evidence="2">Uncharacterized protein</fullName>
    </submittedName>
</protein>
<proteinExistence type="predicted"/>
<feature type="transmembrane region" description="Helical" evidence="1">
    <location>
        <begin position="44"/>
        <end position="66"/>
    </location>
</feature>
<comment type="caution">
    <text evidence="2">The sequence shown here is derived from an EMBL/GenBank/DDBJ whole genome shotgun (WGS) entry which is preliminary data.</text>
</comment>
<gene>
    <name evidence="2" type="ORF">NE237_004298</name>
</gene>
<keyword evidence="3" id="KW-1185">Reference proteome</keyword>
<evidence type="ECO:0000313" key="3">
    <source>
        <dbReference type="Proteomes" id="UP001141806"/>
    </source>
</evidence>
<feature type="transmembrane region" description="Helical" evidence="1">
    <location>
        <begin position="105"/>
        <end position="125"/>
    </location>
</feature>
<evidence type="ECO:0000256" key="1">
    <source>
        <dbReference type="SAM" id="Phobius"/>
    </source>
</evidence>